<feature type="non-terminal residue" evidence="2">
    <location>
        <position position="597"/>
    </location>
</feature>
<evidence type="ECO:0000313" key="2">
    <source>
        <dbReference type="EMBL" id="HDM90580.1"/>
    </source>
</evidence>
<accession>A0A7C1BG16</accession>
<reference evidence="2" key="1">
    <citation type="journal article" date="2020" name="mSystems">
        <title>Genome- and Community-Level Interaction Insights into Carbon Utilization and Element Cycling Functions of Hydrothermarchaeota in Hydrothermal Sediment.</title>
        <authorList>
            <person name="Zhou Z."/>
            <person name="Liu Y."/>
            <person name="Xu W."/>
            <person name="Pan J."/>
            <person name="Luo Z.H."/>
            <person name="Li M."/>
        </authorList>
    </citation>
    <scope>NUCLEOTIDE SEQUENCE [LARGE SCALE GENOMIC DNA]</scope>
    <source>
        <strain evidence="2">HyVt-237</strain>
    </source>
</reference>
<dbReference type="EMBL" id="DRBW01000193">
    <property type="protein sequence ID" value="HDM90580.1"/>
    <property type="molecule type" value="Genomic_DNA"/>
</dbReference>
<proteinExistence type="predicted"/>
<organism evidence="2">
    <name type="scientific">candidate division WOR-3 bacterium</name>
    <dbReference type="NCBI Taxonomy" id="2052148"/>
    <lineage>
        <taxon>Bacteria</taxon>
        <taxon>Bacteria division WOR-3</taxon>
    </lineage>
</organism>
<name>A0A7C1BG16_UNCW3</name>
<sequence>MKDLIDLFRGKADGKRAHELLKELTKYHRIQVTKGYDEALYFLKGYLEEYGIKAIVEEFEAGKKYWGYKTPTGWKAARAELWLDGEKGPVEKLADFTENPLSLIQRSYFKGELRSLDFEVVEKGESPEDYRGIALENKLVLTRGAPWRVRDLAVDKFGALGLLYYGVMDVEGLDRSSLREVRNYTAFWPTGGEKREAFGFALTAAQGEKLKELRGKARLSLKIDADYEHLDILDLYGKIQGDVDDEIILIAHLCHPRPGANDNASGAVSLVEAIRLLKKLIDEGTLKRPKRSISFLLVPEFTGSFAFLDRYYRKKRIVAGLNLDMVGEDQGKTGSTLRVIGLPVQLGGFEDALLYEILLNVSLNRGLKTCFSDFQGGSDHALFSDPTVGIPMPHLFQWPDLYYHTDHDTPEMVSPESLEVSIIIASTYLYYLATAGDSDYRDLESMFLKHLPERIEDHLKRLKGSEPPPSKEALNDYFLEYAKRSYYRALKSLGMKAKRGKRKNFLKMASVVIGDRLKNYEKHESQPFGWSSEVYRRLKRGPHFLRQRRHELSERDREELSQFILKRNRIRAANSLFFWLDGKRSLNEIARYLVSEG</sequence>
<evidence type="ECO:0000259" key="1">
    <source>
        <dbReference type="Pfam" id="PF16254"/>
    </source>
</evidence>
<dbReference type="InterPro" id="IPR032589">
    <property type="entry name" value="DUF4910"/>
</dbReference>
<dbReference type="SUPFAM" id="SSF53187">
    <property type="entry name" value="Zn-dependent exopeptidases"/>
    <property type="match status" value="1"/>
</dbReference>
<gene>
    <name evidence="2" type="ORF">ENG67_05170</name>
</gene>
<feature type="domain" description="DUF4910" evidence="1">
    <location>
        <begin position="18"/>
        <end position="427"/>
    </location>
</feature>
<protein>
    <submittedName>
        <fullName evidence="2">DUF4910 domain-containing protein</fullName>
    </submittedName>
</protein>
<dbReference type="Pfam" id="PF16254">
    <property type="entry name" value="DUF4910"/>
    <property type="match status" value="1"/>
</dbReference>
<dbReference type="Proteomes" id="UP000885931">
    <property type="component" value="Unassembled WGS sequence"/>
</dbReference>
<dbReference type="AlphaFoldDB" id="A0A7C1BG16"/>
<comment type="caution">
    <text evidence="2">The sequence shown here is derived from an EMBL/GenBank/DDBJ whole genome shotgun (WGS) entry which is preliminary data.</text>
</comment>
<dbReference type="Gene3D" id="3.40.630.10">
    <property type="entry name" value="Zn peptidases"/>
    <property type="match status" value="1"/>
</dbReference>